<feature type="non-terminal residue" evidence="2">
    <location>
        <position position="1"/>
    </location>
</feature>
<protein>
    <submittedName>
        <fullName evidence="2">Uncharacterized protein</fullName>
    </submittedName>
</protein>
<dbReference type="Proteomes" id="UP000002872">
    <property type="component" value="Unassembled WGS sequence"/>
</dbReference>
<dbReference type="HOGENOM" id="CLU_009683_2_0_1"/>
<keyword evidence="1" id="KW-0732">Signal</keyword>
<name>I3ED05_NEMP3</name>
<evidence type="ECO:0000256" key="1">
    <source>
        <dbReference type="SAM" id="SignalP"/>
    </source>
</evidence>
<reference evidence="2" key="1">
    <citation type="submission" date="2011-01" db="EMBL/GenBank/DDBJ databases">
        <title>The Genome Sequence of Nematocida parisii strain ERTm3.</title>
        <authorList>
            <consortium name="The Broad Institute Genome Sequencing Platform"/>
            <consortium name="The Broad Institute Genome Sequencing Center for Infectious Disease"/>
            <person name="Cuomo C."/>
            <person name="Troemel E."/>
            <person name="Young S.K."/>
            <person name="Zeng Q."/>
            <person name="Gargeya S."/>
            <person name="Fitzgerald M."/>
            <person name="Haas B."/>
            <person name="Abouelleil A."/>
            <person name="Alvarado L."/>
            <person name="Arachchi H.M."/>
            <person name="Berlin A."/>
            <person name="Chapman S.B."/>
            <person name="Gearin G."/>
            <person name="Goldberg J."/>
            <person name="Griggs A."/>
            <person name="Gujja S."/>
            <person name="Hansen M."/>
            <person name="Heiman D."/>
            <person name="Howarth C."/>
            <person name="Larimer J."/>
            <person name="Lui A."/>
            <person name="MacDonald P.J.P."/>
            <person name="McCowen C."/>
            <person name="Montmayeur A."/>
            <person name="Murphy C."/>
            <person name="Neiman D."/>
            <person name="Pearson M."/>
            <person name="Priest M."/>
            <person name="Roberts A."/>
            <person name="Saif S."/>
            <person name="Shea T."/>
            <person name="Sisk P."/>
            <person name="Stolte C."/>
            <person name="Sykes S."/>
            <person name="Wortman J."/>
            <person name="Nusbaum C."/>
            <person name="Birren B."/>
        </authorList>
    </citation>
    <scope>NUCLEOTIDE SEQUENCE</scope>
    <source>
        <strain evidence="2">ERTm3</strain>
    </source>
</reference>
<accession>I3ED05</accession>
<dbReference type="OrthoDB" id="2197644at2759"/>
<proteinExistence type="predicted"/>
<evidence type="ECO:0000313" key="2">
    <source>
        <dbReference type="EMBL" id="EIJ87102.1"/>
    </source>
</evidence>
<dbReference type="VEuPathDB" id="MicrosporidiaDB:NEQG_02706"/>
<feature type="non-terminal residue" evidence="2">
    <location>
        <position position="281"/>
    </location>
</feature>
<dbReference type="AlphaFoldDB" id="I3ED05"/>
<evidence type="ECO:0000313" key="3">
    <source>
        <dbReference type="Proteomes" id="UP000002872"/>
    </source>
</evidence>
<dbReference type="EMBL" id="GL870895">
    <property type="protein sequence ID" value="EIJ87102.1"/>
    <property type="molecule type" value="Genomic_DNA"/>
</dbReference>
<gene>
    <name evidence="2" type="ORF">NEQG_02706</name>
</gene>
<dbReference type="InParanoid" id="I3ED05"/>
<sequence>KNGMIMKLLIMMYTVCARLEMSGIQNICETPFSIDKNTIINHNGPLNPLRTYIMHKSSYMYNKRMFSQEINTDYSLKKSEKSTENEHFYIYTRNPENDKAYKCSGIGRRYTPNYLYYYHKTMIYMFPCENNNLSIEPCRNDSFTRFLRAHCNEVDSLYLLAALLLLSEGIDVPIAIEKNIHSGERILLKFDFDEFSFIDLPLWLESIVPKEADQQMHDASSVAEDIDLYIRQENIMHEVERIMVYQKETEEIVQFFKSLCIEPFLSDLEKCREPETQSNFN</sequence>
<organism evidence="2 3">
    <name type="scientific">Nematocida parisii (strain ERTm3)</name>
    <name type="common">Nematode killer fungus</name>
    <dbReference type="NCBI Taxonomy" id="935791"/>
    <lineage>
        <taxon>Eukaryota</taxon>
        <taxon>Fungi</taxon>
        <taxon>Fungi incertae sedis</taxon>
        <taxon>Microsporidia</taxon>
        <taxon>Nematocida</taxon>
    </lineage>
</organism>
<feature type="chain" id="PRO_5003670373" evidence="1">
    <location>
        <begin position="18"/>
        <end position="281"/>
    </location>
</feature>
<keyword evidence="3" id="KW-1185">Reference proteome</keyword>
<feature type="signal peptide" evidence="1">
    <location>
        <begin position="1"/>
        <end position="17"/>
    </location>
</feature>